<feature type="transmembrane region" description="Helical" evidence="5">
    <location>
        <begin position="35"/>
        <end position="56"/>
    </location>
</feature>
<dbReference type="UCSC" id="F18E3.4a">
    <property type="organism name" value="c. elegans"/>
</dbReference>
<name>Q19561_CAEEL</name>
<evidence type="ECO:0000313" key="9">
    <source>
        <dbReference type="WormBase" id="F18E3.4a"/>
    </source>
</evidence>
<keyword evidence="8" id="KW-1185">Reference proteome</keyword>
<dbReference type="InterPro" id="IPR019427">
    <property type="entry name" value="7TM_GPCR_serpentine_rcpt_Srw"/>
</dbReference>
<dbReference type="AlphaFoldDB" id="Q19561"/>
<evidence type="ECO:0000256" key="4">
    <source>
        <dbReference type="ARBA" id="ARBA00023136"/>
    </source>
</evidence>
<feature type="domain" description="G-protein coupled receptors family 1 profile" evidence="6">
    <location>
        <begin position="48"/>
        <end position="283"/>
    </location>
</feature>
<dbReference type="GeneID" id="184640"/>
<evidence type="ECO:0000256" key="5">
    <source>
        <dbReference type="SAM" id="Phobius"/>
    </source>
</evidence>
<dbReference type="CTD" id="184640"/>
<sequence>MKIVFPLDVEGLDESTINNLMSIGNSISKIKESSLNIFFVLSCVGVVVNIFHLFILTRKSMVNNSIHVMMIGISVCDLLLMSLGVYGHFDFLLRNNDECSPPQSYVYKLFEFWRKALQDHSRRVSAWYGVMMALMRLLIVKFVLNPKFDILSKPLFSYIFMSVAFIVSSGMTLYFWVCFEYITMEIWNPPKQCTGFPPNFSMPRYKSSLEDISLIKHRADLLIFVFIDGFFKIIPAIMFPIITFLLIKQLRAANSKRRQISQRNGSENRKIGFGLIDILAIFVALNATIHCLICLTVSSHYRKTVKDVFKCCRKNSITKIEPTVPGKSFTMVKQKAME</sequence>
<keyword evidence="7" id="KW-0675">Receptor</keyword>
<evidence type="ECO:0000313" key="8">
    <source>
        <dbReference type="Proteomes" id="UP000001940"/>
    </source>
</evidence>
<dbReference type="KEGG" id="cel:CELE_F18E3.4"/>
<keyword evidence="3 5" id="KW-1133">Transmembrane helix</keyword>
<proteinExistence type="predicted"/>
<comment type="subcellular location">
    <subcellularLocation>
        <location evidence="1">Membrane</location>
    </subcellularLocation>
</comment>
<dbReference type="Proteomes" id="UP000001940">
    <property type="component" value="Chromosome V"/>
</dbReference>
<feature type="transmembrane region" description="Helical" evidence="5">
    <location>
        <begin position="268"/>
        <end position="289"/>
    </location>
</feature>
<dbReference type="PROSITE" id="PS50262">
    <property type="entry name" value="G_PROTEIN_RECEP_F1_2"/>
    <property type="match status" value="1"/>
</dbReference>
<dbReference type="GO" id="GO:0016020">
    <property type="term" value="C:membrane"/>
    <property type="evidence" value="ECO:0007669"/>
    <property type="project" value="UniProtKB-SubCell"/>
</dbReference>
<feature type="transmembrane region" description="Helical" evidence="5">
    <location>
        <begin position="156"/>
        <end position="177"/>
    </location>
</feature>
<dbReference type="PANTHER" id="PTHR22751:SF54">
    <property type="entry name" value="G-PROTEIN COUPLED RECEPTORS FAMILY 1 PROFILE DOMAIN-CONTAINING PROTEIN"/>
    <property type="match status" value="1"/>
</dbReference>
<evidence type="ECO:0000313" key="7">
    <source>
        <dbReference type="EMBL" id="CCD69658.1"/>
    </source>
</evidence>
<accession>Q19561</accession>
<dbReference type="PIR" id="T29216">
    <property type="entry name" value="T29216"/>
</dbReference>
<dbReference type="WormBase" id="F18E3.4a">
    <property type="protein sequence ID" value="CE34820"/>
    <property type="gene ID" value="WBGene00005815"/>
    <property type="gene designation" value="srw-68"/>
</dbReference>
<dbReference type="Pfam" id="PF10324">
    <property type="entry name" value="7TM_GPCR_Srw"/>
    <property type="match status" value="2"/>
</dbReference>
<feature type="transmembrane region" description="Helical" evidence="5">
    <location>
        <begin position="126"/>
        <end position="144"/>
    </location>
</feature>
<reference evidence="7 8" key="1">
    <citation type="journal article" date="1998" name="Science">
        <title>Genome sequence of the nematode C. elegans: a platform for investigating biology.</title>
        <authorList>
            <consortium name="The C. elegans sequencing consortium"/>
            <person name="Sulson J.E."/>
            <person name="Waterston R."/>
        </authorList>
    </citation>
    <scope>NUCLEOTIDE SEQUENCE [LARGE SCALE GENOMIC DNA]</scope>
    <source>
        <strain evidence="7 8">Bristol N2</strain>
    </source>
</reference>
<evidence type="ECO:0000259" key="6">
    <source>
        <dbReference type="PROSITE" id="PS50262"/>
    </source>
</evidence>
<dbReference type="OrthoDB" id="5862069at2759"/>
<dbReference type="ExpressionAtlas" id="Q19561">
    <property type="expression patterns" value="baseline"/>
</dbReference>
<feature type="transmembrane region" description="Helical" evidence="5">
    <location>
        <begin position="68"/>
        <end position="89"/>
    </location>
</feature>
<keyword evidence="2 5" id="KW-0812">Transmembrane</keyword>
<dbReference type="AGR" id="WB:WBGene00005815"/>
<dbReference type="RefSeq" id="NP_001023817.1">
    <property type="nucleotide sequence ID" value="NM_001028646.1"/>
</dbReference>
<dbReference type="PANTHER" id="PTHR22751">
    <property type="entry name" value="G-PROTEIN COUPLED RECEPTOR-RELATED"/>
    <property type="match status" value="1"/>
</dbReference>
<evidence type="ECO:0000256" key="3">
    <source>
        <dbReference type="ARBA" id="ARBA00022989"/>
    </source>
</evidence>
<organism evidence="7 8">
    <name type="scientific">Caenorhabditis elegans</name>
    <dbReference type="NCBI Taxonomy" id="6239"/>
    <lineage>
        <taxon>Eukaryota</taxon>
        <taxon>Metazoa</taxon>
        <taxon>Ecdysozoa</taxon>
        <taxon>Nematoda</taxon>
        <taxon>Chromadorea</taxon>
        <taxon>Rhabditida</taxon>
        <taxon>Rhabditina</taxon>
        <taxon>Rhabditomorpha</taxon>
        <taxon>Rhabditoidea</taxon>
        <taxon>Rhabditidae</taxon>
        <taxon>Peloderinae</taxon>
        <taxon>Caenorhabditis</taxon>
    </lineage>
</organism>
<protein>
    <submittedName>
        <fullName evidence="7">G-protein coupled receptors family 1 profile domain-containing protein</fullName>
    </submittedName>
</protein>
<dbReference type="SUPFAM" id="SSF81321">
    <property type="entry name" value="Family A G protein-coupled receptor-like"/>
    <property type="match status" value="1"/>
</dbReference>
<dbReference type="Gene3D" id="1.20.1070.10">
    <property type="entry name" value="Rhodopsin 7-helix transmembrane proteins"/>
    <property type="match status" value="1"/>
</dbReference>
<dbReference type="EMBL" id="BX284605">
    <property type="protein sequence ID" value="CCD69658.1"/>
    <property type="molecule type" value="Genomic_DNA"/>
</dbReference>
<evidence type="ECO:0000256" key="2">
    <source>
        <dbReference type="ARBA" id="ARBA00022692"/>
    </source>
</evidence>
<evidence type="ECO:0000256" key="1">
    <source>
        <dbReference type="ARBA" id="ARBA00004370"/>
    </source>
</evidence>
<feature type="transmembrane region" description="Helical" evidence="5">
    <location>
        <begin position="221"/>
        <end position="247"/>
    </location>
</feature>
<dbReference type="GO" id="GO:0008528">
    <property type="term" value="F:G protein-coupled peptide receptor activity"/>
    <property type="evidence" value="ECO:0007669"/>
    <property type="project" value="InterPro"/>
</dbReference>
<gene>
    <name evidence="7 9" type="primary">srw-68</name>
    <name evidence="7" type="ORF">CELE_F18E3.4</name>
    <name evidence="9" type="ORF">F18E3.4</name>
</gene>
<dbReference type="InterPro" id="IPR017452">
    <property type="entry name" value="GPCR_Rhodpsn_7TM"/>
</dbReference>
<keyword evidence="4 5" id="KW-0472">Membrane</keyword>